<evidence type="ECO:0000313" key="3">
    <source>
        <dbReference type="EMBL" id="KAJ9565624.1"/>
    </source>
</evidence>
<keyword evidence="4" id="KW-1185">Reference proteome</keyword>
<evidence type="ECO:0000313" key="4">
    <source>
        <dbReference type="Proteomes" id="UP001172457"/>
    </source>
</evidence>
<keyword evidence="2" id="KW-0472">Membrane</keyword>
<sequence length="406" mass="45697">MVMMMGRGLVANDGPFTAGWAASIHAWAVDLSAHRQFLPLDPDIDKTVKQRRKKQKVEKASSFSAMADENPFHEVDGPPPLIFPNQEVSHGGGGNNNNNNSPSVIPPVFQPVIPLVNPPPVNHQIPLAGDPRLQNSQENPANGILQPPPVINQQIEDEEQNIFRLANSKDGSMMDYAVPILNQLHSGIRARQMLDATARGAFTTRSYNEGYLILERISNNNGHWVNPRSISHINFGLRDADTQTTLVSQLSDIMATALKKLTTDKQLMSVYFLNILIYPSKFSMYIFLYLKKIRASKTFKLSCDIQTLDLILRGWVIQEKFTEELKAATEPKEGVYNYKLADKMLDFVRANQIVARETSSSLANKDIKKYLIQIFIFLKWGKGVCGCHVPKLRYNIHQNYVVLIKI</sequence>
<gene>
    <name evidence="3" type="ORF">OSB04_001590</name>
</gene>
<organism evidence="3 4">
    <name type="scientific">Centaurea solstitialis</name>
    <name type="common">yellow star-thistle</name>
    <dbReference type="NCBI Taxonomy" id="347529"/>
    <lineage>
        <taxon>Eukaryota</taxon>
        <taxon>Viridiplantae</taxon>
        <taxon>Streptophyta</taxon>
        <taxon>Embryophyta</taxon>
        <taxon>Tracheophyta</taxon>
        <taxon>Spermatophyta</taxon>
        <taxon>Magnoliopsida</taxon>
        <taxon>eudicotyledons</taxon>
        <taxon>Gunneridae</taxon>
        <taxon>Pentapetalae</taxon>
        <taxon>asterids</taxon>
        <taxon>campanulids</taxon>
        <taxon>Asterales</taxon>
        <taxon>Asteraceae</taxon>
        <taxon>Carduoideae</taxon>
        <taxon>Cardueae</taxon>
        <taxon>Centaureinae</taxon>
        <taxon>Centaurea</taxon>
    </lineage>
</organism>
<dbReference type="EMBL" id="JARYMX010000001">
    <property type="protein sequence ID" value="KAJ9565624.1"/>
    <property type="molecule type" value="Genomic_DNA"/>
</dbReference>
<protein>
    <submittedName>
        <fullName evidence="3">Uncharacterized protein</fullName>
    </submittedName>
</protein>
<accession>A0AA38WUI7</accession>
<evidence type="ECO:0000256" key="1">
    <source>
        <dbReference type="SAM" id="MobiDB-lite"/>
    </source>
</evidence>
<feature type="transmembrane region" description="Helical" evidence="2">
    <location>
        <begin position="268"/>
        <end position="290"/>
    </location>
</feature>
<proteinExistence type="predicted"/>
<evidence type="ECO:0000256" key="2">
    <source>
        <dbReference type="SAM" id="Phobius"/>
    </source>
</evidence>
<dbReference type="AlphaFoldDB" id="A0AA38WUI7"/>
<keyword evidence="2" id="KW-1133">Transmembrane helix</keyword>
<reference evidence="3" key="1">
    <citation type="submission" date="2023-03" db="EMBL/GenBank/DDBJ databases">
        <title>Chromosome-scale reference genome and RAD-based genetic map of yellow starthistle (Centaurea solstitialis) reveal putative structural variation and QTLs associated with invader traits.</title>
        <authorList>
            <person name="Reatini B."/>
            <person name="Cang F.A."/>
            <person name="Jiang Q."/>
            <person name="Mckibben M.T.W."/>
            <person name="Barker M.S."/>
            <person name="Rieseberg L.H."/>
            <person name="Dlugosch K.M."/>
        </authorList>
    </citation>
    <scope>NUCLEOTIDE SEQUENCE</scope>
    <source>
        <strain evidence="3">CAN-66</strain>
        <tissue evidence="3">Leaf</tissue>
    </source>
</reference>
<name>A0AA38WUI7_9ASTR</name>
<feature type="region of interest" description="Disordered" evidence="1">
    <location>
        <begin position="50"/>
        <end position="105"/>
    </location>
</feature>
<dbReference type="Proteomes" id="UP001172457">
    <property type="component" value="Chromosome 1"/>
</dbReference>
<keyword evidence="2" id="KW-0812">Transmembrane</keyword>
<comment type="caution">
    <text evidence="3">The sequence shown here is derived from an EMBL/GenBank/DDBJ whole genome shotgun (WGS) entry which is preliminary data.</text>
</comment>